<evidence type="ECO:0000313" key="2">
    <source>
        <dbReference type="EMBL" id="CEK56462.1"/>
    </source>
</evidence>
<dbReference type="Pfam" id="PF08473">
    <property type="entry name" value="VGCC_alpha2"/>
    <property type="match status" value="1"/>
</dbReference>
<dbReference type="EMBL" id="HACG01009597">
    <property type="protein sequence ID" value="CEK56462.1"/>
    <property type="molecule type" value="Transcribed_RNA"/>
</dbReference>
<sequence length="156" mass="17459">FMANYSEVKRSNTSATPYVITACGSYIPEYNDQNQEIVIDKPAVAGERLKHEDVISVVVNATKTKLPYKTCEDSSLLCYLVDDGGFLVATTGDDHREQIGRFFGQVDPPAFAVINTAFFQRTVQYDFQATCLLVKNTKSAGFKDFYIPTLNMLFEV</sequence>
<accession>A0A0B6YJV7</accession>
<organism evidence="2">
    <name type="scientific">Arion vulgaris</name>
    <dbReference type="NCBI Taxonomy" id="1028688"/>
    <lineage>
        <taxon>Eukaryota</taxon>
        <taxon>Metazoa</taxon>
        <taxon>Spiralia</taxon>
        <taxon>Lophotrochozoa</taxon>
        <taxon>Mollusca</taxon>
        <taxon>Gastropoda</taxon>
        <taxon>Heterobranchia</taxon>
        <taxon>Euthyneura</taxon>
        <taxon>Panpulmonata</taxon>
        <taxon>Eupulmonata</taxon>
        <taxon>Stylommatophora</taxon>
        <taxon>Helicina</taxon>
        <taxon>Arionoidea</taxon>
        <taxon>Arionidae</taxon>
        <taxon>Arion</taxon>
    </lineage>
</organism>
<feature type="domain" description="Voltage-dependent calcium channel alpha-2/delta subunit conserved region" evidence="1">
    <location>
        <begin position="40"/>
        <end position="153"/>
    </location>
</feature>
<feature type="non-terminal residue" evidence="2">
    <location>
        <position position="156"/>
    </location>
</feature>
<dbReference type="InterPro" id="IPR013680">
    <property type="entry name" value="VDCC_a2/dsu"/>
</dbReference>
<dbReference type="AlphaFoldDB" id="A0A0B6YJV7"/>
<evidence type="ECO:0000259" key="1">
    <source>
        <dbReference type="Pfam" id="PF08473"/>
    </source>
</evidence>
<feature type="non-terminal residue" evidence="2">
    <location>
        <position position="1"/>
    </location>
</feature>
<protein>
    <recommendedName>
        <fullName evidence="1">Voltage-dependent calcium channel alpha-2/delta subunit conserved region domain-containing protein</fullName>
    </recommendedName>
</protein>
<reference evidence="2" key="1">
    <citation type="submission" date="2014-12" db="EMBL/GenBank/DDBJ databases">
        <title>Insight into the proteome of Arion vulgaris.</title>
        <authorList>
            <person name="Aradska J."/>
            <person name="Bulat T."/>
            <person name="Smidak R."/>
            <person name="Sarate P."/>
            <person name="Gangsoo J."/>
            <person name="Sialana F."/>
            <person name="Bilban M."/>
            <person name="Lubec G."/>
        </authorList>
    </citation>
    <scope>NUCLEOTIDE SEQUENCE</scope>
    <source>
        <tissue evidence="2">Skin</tissue>
    </source>
</reference>
<proteinExistence type="predicted"/>
<gene>
    <name evidence="2" type="primary">ORF27700</name>
</gene>
<name>A0A0B6YJV7_9EUPU</name>